<protein>
    <submittedName>
        <fullName evidence="2">Uncharacterized protein</fullName>
    </submittedName>
</protein>
<dbReference type="EMBL" id="JAJSOW010000106">
    <property type="protein sequence ID" value="KAI9159806.1"/>
    <property type="molecule type" value="Genomic_DNA"/>
</dbReference>
<name>A0AAD5NHV5_ACENE</name>
<reference evidence="2" key="1">
    <citation type="journal article" date="2022" name="Plant J.">
        <title>Strategies of tolerance reflected in two North American maple genomes.</title>
        <authorList>
            <person name="McEvoy S.L."/>
            <person name="Sezen U.U."/>
            <person name="Trouern-Trend A."/>
            <person name="McMahon S.M."/>
            <person name="Schaberg P.G."/>
            <person name="Yang J."/>
            <person name="Wegrzyn J.L."/>
            <person name="Swenson N.G."/>
        </authorList>
    </citation>
    <scope>NUCLEOTIDE SEQUENCE</scope>
    <source>
        <strain evidence="2">91603</strain>
    </source>
</reference>
<gene>
    <name evidence="2" type="ORF">LWI28_002084</name>
</gene>
<evidence type="ECO:0000256" key="1">
    <source>
        <dbReference type="SAM" id="MobiDB-lite"/>
    </source>
</evidence>
<reference evidence="2" key="2">
    <citation type="submission" date="2023-02" db="EMBL/GenBank/DDBJ databases">
        <authorList>
            <person name="Swenson N.G."/>
            <person name="Wegrzyn J.L."/>
            <person name="Mcevoy S.L."/>
        </authorList>
    </citation>
    <scope>NUCLEOTIDE SEQUENCE</scope>
    <source>
        <strain evidence="2">91603</strain>
        <tissue evidence="2">Leaf</tissue>
    </source>
</reference>
<feature type="compositionally biased region" description="Polar residues" evidence="1">
    <location>
        <begin position="18"/>
        <end position="36"/>
    </location>
</feature>
<comment type="caution">
    <text evidence="2">The sequence shown here is derived from an EMBL/GenBank/DDBJ whole genome shotgun (WGS) entry which is preliminary data.</text>
</comment>
<evidence type="ECO:0000313" key="3">
    <source>
        <dbReference type="Proteomes" id="UP001064489"/>
    </source>
</evidence>
<evidence type="ECO:0000313" key="2">
    <source>
        <dbReference type="EMBL" id="KAI9159806.1"/>
    </source>
</evidence>
<feature type="region of interest" description="Disordered" evidence="1">
    <location>
        <begin position="1"/>
        <end position="38"/>
    </location>
</feature>
<dbReference type="AlphaFoldDB" id="A0AAD5NHV5"/>
<keyword evidence="3" id="KW-1185">Reference proteome</keyword>
<dbReference type="Proteomes" id="UP001064489">
    <property type="component" value="Chromosome 2"/>
</dbReference>
<sequence>MRASVPLSRNRETERNRASSCRSSQRTTVTRGNWRTNEFPKVPTYENDRNEIRDQVGRQEVTIRGCSLDVSERTSSGPKWFEPLIDNNIEGNKMDNATVDIVENSEVRLDPAFNVQDTNFSMDSELGRPRNHGLEESVGPDVILENESGSSGLRLKWDGKKNRKKWVRKIRVPEIGEIGELNPVELGKKRTACIDKGNEDRRKCMKGDSQQESSSHSFVGESEGIFKNREQSFDHVVDGLEGKDVSISDGVERVTSSVGFSKTECKTNLSLSVDRPVLIGPL</sequence>
<organism evidence="2 3">
    <name type="scientific">Acer negundo</name>
    <name type="common">Box elder</name>
    <dbReference type="NCBI Taxonomy" id="4023"/>
    <lineage>
        <taxon>Eukaryota</taxon>
        <taxon>Viridiplantae</taxon>
        <taxon>Streptophyta</taxon>
        <taxon>Embryophyta</taxon>
        <taxon>Tracheophyta</taxon>
        <taxon>Spermatophyta</taxon>
        <taxon>Magnoliopsida</taxon>
        <taxon>eudicotyledons</taxon>
        <taxon>Gunneridae</taxon>
        <taxon>Pentapetalae</taxon>
        <taxon>rosids</taxon>
        <taxon>malvids</taxon>
        <taxon>Sapindales</taxon>
        <taxon>Sapindaceae</taxon>
        <taxon>Hippocastanoideae</taxon>
        <taxon>Acereae</taxon>
        <taxon>Acer</taxon>
    </lineage>
</organism>
<proteinExistence type="predicted"/>
<accession>A0AAD5NHV5</accession>